<dbReference type="Pfam" id="PF19266">
    <property type="entry name" value="CIS_tube"/>
    <property type="match status" value="1"/>
</dbReference>
<feature type="region of interest" description="Disordered" evidence="1">
    <location>
        <begin position="56"/>
        <end position="79"/>
    </location>
</feature>
<evidence type="ECO:0000256" key="2">
    <source>
        <dbReference type="SAM" id="SignalP"/>
    </source>
</evidence>
<dbReference type="Proteomes" id="UP001595859">
    <property type="component" value="Unassembled WGS sequence"/>
</dbReference>
<evidence type="ECO:0000313" key="4">
    <source>
        <dbReference type="EMBL" id="MFC4856143.1"/>
    </source>
</evidence>
<dbReference type="SMART" id="SM00257">
    <property type="entry name" value="LysM"/>
    <property type="match status" value="1"/>
</dbReference>
<feature type="domain" description="LysM" evidence="3">
    <location>
        <begin position="197"/>
        <end position="244"/>
    </location>
</feature>
<name>A0ABV9S5Q3_9PSEU</name>
<organism evidence="4 5">
    <name type="scientific">Actinophytocola glycyrrhizae</name>
    <dbReference type="NCBI Taxonomy" id="2044873"/>
    <lineage>
        <taxon>Bacteria</taxon>
        <taxon>Bacillati</taxon>
        <taxon>Actinomycetota</taxon>
        <taxon>Actinomycetes</taxon>
        <taxon>Pseudonocardiales</taxon>
        <taxon>Pseudonocardiaceae</taxon>
    </lineage>
</organism>
<dbReference type="RefSeq" id="WP_378058124.1">
    <property type="nucleotide sequence ID" value="NZ_JBHSIS010000010.1"/>
</dbReference>
<keyword evidence="5" id="KW-1185">Reference proteome</keyword>
<dbReference type="EMBL" id="JBHSIS010000010">
    <property type="protein sequence ID" value="MFC4856143.1"/>
    <property type="molecule type" value="Genomic_DNA"/>
</dbReference>
<dbReference type="CDD" id="cd00118">
    <property type="entry name" value="LysM"/>
    <property type="match status" value="1"/>
</dbReference>
<proteinExistence type="predicted"/>
<feature type="signal peptide" evidence="2">
    <location>
        <begin position="1"/>
        <end position="16"/>
    </location>
</feature>
<dbReference type="InterPro" id="IPR036779">
    <property type="entry name" value="LysM_dom_sf"/>
</dbReference>
<evidence type="ECO:0000259" key="3">
    <source>
        <dbReference type="PROSITE" id="PS51782"/>
    </source>
</evidence>
<dbReference type="Gene3D" id="3.10.350.10">
    <property type="entry name" value="LysM domain"/>
    <property type="match status" value="1"/>
</dbReference>
<comment type="caution">
    <text evidence="4">The sequence shown here is derived from an EMBL/GenBank/DDBJ whole genome shotgun (WGS) entry which is preliminary data.</text>
</comment>
<evidence type="ECO:0000256" key="1">
    <source>
        <dbReference type="SAM" id="MobiDB-lite"/>
    </source>
</evidence>
<dbReference type="Pfam" id="PF01476">
    <property type="entry name" value="LysM"/>
    <property type="match status" value="1"/>
</dbReference>
<gene>
    <name evidence="4" type="ORF">ACFPCV_21790</name>
</gene>
<accession>A0ABV9S5Q3</accession>
<feature type="region of interest" description="Disordered" evidence="1">
    <location>
        <begin position="232"/>
        <end position="256"/>
    </location>
</feature>
<protein>
    <submittedName>
        <fullName evidence="4">LysM peptidoglycan-binding domain-containing protein</fullName>
    </submittedName>
</protein>
<feature type="chain" id="PRO_5046478030" evidence="2">
    <location>
        <begin position="17"/>
        <end position="256"/>
    </location>
</feature>
<sequence>MTAAMIGAGANLAAGAAIGAAALAGARVPASLRCTTMPNIGFVYFDFNPKEISIGRTAQRRSMPSPATGGTQQATQRSDPAKLTINEVTLEGMDTKLRCDTLLTWTSPDAGFLGQLMSVVSGKNLKTQPPELTFQWGPPMIGFMYTVVMQQVGIKYVRFTSAGIPVRAKVNLSLVEVPSLLGTLPQNPTSGGLVGRRAHTVGHGESLQSIATANYGNPGAWRRIAEVNGIQDPTRVRPGDTVYLPNPQELDEGRTR</sequence>
<dbReference type="InterPro" id="IPR045361">
    <property type="entry name" value="CIS_tube_prot_N"/>
</dbReference>
<dbReference type="InterPro" id="IPR018392">
    <property type="entry name" value="LysM"/>
</dbReference>
<dbReference type="PROSITE" id="PS51782">
    <property type="entry name" value="LYSM"/>
    <property type="match status" value="1"/>
</dbReference>
<feature type="compositionally biased region" description="Polar residues" evidence="1">
    <location>
        <begin position="68"/>
        <end position="78"/>
    </location>
</feature>
<keyword evidence="2" id="KW-0732">Signal</keyword>
<reference evidence="5" key="1">
    <citation type="journal article" date="2019" name="Int. J. Syst. Evol. Microbiol.">
        <title>The Global Catalogue of Microorganisms (GCM) 10K type strain sequencing project: providing services to taxonomists for standard genome sequencing and annotation.</title>
        <authorList>
            <consortium name="The Broad Institute Genomics Platform"/>
            <consortium name="The Broad Institute Genome Sequencing Center for Infectious Disease"/>
            <person name="Wu L."/>
            <person name="Ma J."/>
        </authorList>
    </citation>
    <scope>NUCLEOTIDE SEQUENCE [LARGE SCALE GENOMIC DNA]</scope>
    <source>
        <strain evidence="5">ZS-22-S1</strain>
    </source>
</reference>
<evidence type="ECO:0000313" key="5">
    <source>
        <dbReference type="Proteomes" id="UP001595859"/>
    </source>
</evidence>